<reference evidence="8 9" key="1">
    <citation type="journal article" date="2003" name="PLoS Biol.">
        <title>The genome sequence of Caenorhabditis briggsae: a platform for comparative genomics.</title>
        <authorList>
            <person name="Stein L.D."/>
            <person name="Bao Z."/>
            <person name="Blasiar D."/>
            <person name="Blumenthal T."/>
            <person name="Brent M.R."/>
            <person name="Chen N."/>
            <person name="Chinwalla A."/>
            <person name="Clarke L."/>
            <person name="Clee C."/>
            <person name="Coghlan A."/>
            <person name="Coulson A."/>
            <person name="D'Eustachio P."/>
            <person name="Fitch D.H."/>
            <person name="Fulton L.A."/>
            <person name="Fulton R.E."/>
            <person name="Griffiths-Jones S."/>
            <person name="Harris T.W."/>
            <person name="Hillier L.W."/>
            <person name="Kamath R."/>
            <person name="Kuwabara P.E."/>
            <person name="Mardis E.R."/>
            <person name="Marra M.A."/>
            <person name="Miner T.L."/>
            <person name="Minx P."/>
            <person name="Mullikin J.C."/>
            <person name="Plumb R.W."/>
            <person name="Rogers J."/>
            <person name="Schein J.E."/>
            <person name="Sohrmann M."/>
            <person name="Spieth J."/>
            <person name="Stajich J.E."/>
            <person name="Wei C."/>
            <person name="Willey D."/>
            <person name="Wilson R.K."/>
            <person name="Durbin R."/>
            <person name="Waterston R.H."/>
        </authorList>
    </citation>
    <scope>NUCLEOTIDE SEQUENCE [LARGE SCALE GENOMIC DNA]</scope>
    <source>
        <strain evidence="8 9">AF16</strain>
    </source>
</reference>
<feature type="compositionally biased region" description="Basic residues" evidence="6">
    <location>
        <begin position="603"/>
        <end position="613"/>
    </location>
</feature>
<dbReference type="Pfam" id="PF00076">
    <property type="entry name" value="RRM_1"/>
    <property type="match status" value="2"/>
</dbReference>
<proteinExistence type="predicted"/>
<accession>A8XYV1</accession>
<dbReference type="FunFam" id="3.30.70.330:FF:001496">
    <property type="entry name" value="Protein CBR-RBM-28"/>
    <property type="match status" value="1"/>
</dbReference>
<dbReference type="Gene3D" id="3.30.70.330">
    <property type="match status" value="3"/>
</dbReference>
<dbReference type="GO" id="GO:0003723">
    <property type="term" value="F:RNA binding"/>
    <property type="evidence" value="ECO:0007669"/>
    <property type="project" value="UniProtKB-UniRule"/>
</dbReference>
<dbReference type="CDD" id="cd12414">
    <property type="entry name" value="RRM2_RBM28_like"/>
    <property type="match status" value="1"/>
</dbReference>
<evidence type="ECO:0000313" key="10">
    <source>
        <dbReference type="WormBase" id="CBG20878"/>
    </source>
</evidence>
<evidence type="ECO:0000313" key="9">
    <source>
        <dbReference type="Proteomes" id="UP000008549"/>
    </source>
</evidence>
<evidence type="ECO:0000256" key="3">
    <source>
        <dbReference type="ARBA" id="ARBA00022884"/>
    </source>
</evidence>
<dbReference type="PANTHER" id="PTHR48039">
    <property type="entry name" value="RNA-BINDING MOTIF PROTEIN 14B"/>
    <property type="match status" value="1"/>
</dbReference>
<keyword evidence="2" id="KW-0677">Repeat</keyword>
<dbReference type="SMART" id="SM00360">
    <property type="entry name" value="RRM"/>
    <property type="match status" value="3"/>
</dbReference>
<dbReference type="STRING" id="6238.A8XYV1"/>
<keyword evidence="3 5" id="KW-0694">RNA-binding</keyword>
<dbReference type="OMA" id="FTHRHAL"/>
<dbReference type="EMBL" id="HE600928">
    <property type="protein sequence ID" value="CAP37818.2"/>
    <property type="molecule type" value="Genomic_DNA"/>
</dbReference>
<gene>
    <name evidence="10" type="primary">rbm-28</name>
    <name evidence="8" type="synonym">Cbr-rbm-28</name>
    <name evidence="10" type="ORF">CBG20878</name>
    <name evidence="8" type="ORF">CBG_20878</name>
</gene>
<reference evidence="8 9" key="2">
    <citation type="journal article" date="2011" name="PLoS Genet.">
        <title>Caenorhabditis briggsae recombinant inbred line genotypes reveal inter-strain incompatibility and the evolution of recombination.</title>
        <authorList>
            <person name="Ross J.A."/>
            <person name="Koboldt D.C."/>
            <person name="Staisch J.E."/>
            <person name="Chamberlin H.M."/>
            <person name="Gupta B.P."/>
            <person name="Miller R.D."/>
            <person name="Baird S.E."/>
            <person name="Haag E.S."/>
        </authorList>
    </citation>
    <scope>NUCLEOTIDE SEQUENCE [LARGE SCALE GENOMIC DNA]</scope>
    <source>
        <strain evidence="8 9">AF16</strain>
    </source>
</reference>
<dbReference type="eggNOG" id="KOG0127">
    <property type="taxonomic scope" value="Eukaryota"/>
</dbReference>
<evidence type="ECO:0000313" key="8">
    <source>
        <dbReference type="EMBL" id="CAP37818.2"/>
    </source>
</evidence>
<dbReference type="InterPro" id="IPR000504">
    <property type="entry name" value="RRM_dom"/>
</dbReference>
<dbReference type="PANTHER" id="PTHR48039:SF5">
    <property type="entry name" value="RNA-BINDING PROTEIN 28"/>
    <property type="match status" value="1"/>
</dbReference>
<protein>
    <submittedName>
        <fullName evidence="8">Protein CBR-RBM-28</fullName>
    </submittedName>
</protein>
<dbReference type="FunFam" id="3.30.70.330:FF:001697">
    <property type="entry name" value="RNA Binding Motif protein homolog"/>
    <property type="match status" value="1"/>
</dbReference>
<feature type="domain" description="RRM" evidence="7">
    <location>
        <begin position="424"/>
        <end position="515"/>
    </location>
</feature>
<dbReference type="InParanoid" id="A8XYV1"/>
<evidence type="ECO:0000256" key="6">
    <source>
        <dbReference type="SAM" id="MobiDB-lite"/>
    </source>
</evidence>
<dbReference type="InterPro" id="IPR035979">
    <property type="entry name" value="RBD_domain_sf"/>
</dbReference>
<feature type="domain" description="RRM" evidence="7">
    <location>
        <begin position="276"/>
        <end position="355"/>
    </location>
</feature>
<sequence>MSRGGYSSYRGGFNNYGYSQKRNYNSWQQDEGEEKYGESEEFEHRNGGITCLPENIHARHFSANRQPLLKRPKAEDSSQSTGEKSAVRLKFERAKTKEWRLIIRNLPFKTKKEDLQNICSNIGPFAEIVLPPSKKDPKTSAGFGFIQFVKKEDAEKGREYFNSNKILGRAVAADWALDKDTYETNAHDEKEHLKKKVKIEEVEDAKKKTNVKKFEDDEEEEEVDEEERDEEEEEDVDKEEDSEDEDDEDDEEDDKKKKKKKPTAERKTDQAITDGKVVFLRNLSFETKVEQIKEELSKFGQIDLAIICKYKDSGHSKGTAFVHFSTPLEASNCIEGIEDGLIIDNRLVKANLAIPRKEAADMEKDKLTKVPKDKRNLRLARFGLIRDGTAAAAGMSKEDATKRERIAEAMRKKLENTNMFISPVRLCIHNLPQKVNDVKLKELAQKSTSAGAVVTECRVWLDKKRLTPDGKPKSSGFGFIAFKEHMHALECLKKLNNNPDTFTKDHRPIVEFSVENLLALQARARRNVKNTTEKMSERVVNEKIRQQVKQSIGEVHTAGMKFLPKFTGKKIRHRNLSGRAKKNVDRVKAAKNSKQPEMPTSVGKKKKAMKKNVAKYLSLST</sequence>
<dbReference type="CDD" id="cd12415">
    <property type="entry name" value="RRM3_RBM28_like"/>
    <property type="match status" value="1"/>
</dbReference>
<feature type="region of interest" description="Disordered" evidence="6">
    <location>
        <begin position="210"/>
        <end position="268"/>
    </location>
</feature>
<feature type="compositionally biased region" description="Acidic residues" evidence="6">
    <location>
        <begin position="216"/>
        <end position="253"/>
    </location>
</feature>
<evidence type="ECO:0000256" key="5">
    <source>
        <dbReference type="PROSITE-ProRule" id="PRU00176"/>
    </source>
</evidence>
<dbReference type="FunCoup" id="A8XYV1">
    <property type="interactions" value="2705"/>
</dbReference>
<dbReference type="HOGENOM" id="CLU_021553_0_0_1"/>
<evidence type="ECO:0000256" key="1">
    <source>
        <dbReference type="ARBA" id="ARBA00004123"/>
    </source>
</evidence>
<evidence type="ECO:0000256" key="2">
    <source>
        <dbReference type="ARBA" id="ARBA00022737"/>
    </source>
</evidence>
<evidence type="ECO:0000256" key="4">
    <source>
        <dbReference type="ARBA" id="ARBA00023242"/>
    </source>
</evidence>
<keyword evidence="9" id="KW-1185">Reference proteome</keyword>
<dbReference type="Proteomes" id="UP000008549">
    <property type="component" value="Unassembled WGS sequence"/>
</dbReference>
<dbReference type="AlphaFoldDB" id="A8XYV1"/>
<organism evidence="8 9">
    <name type="scientific">Caenorhabditis briggsae</name>
    <dbReference type="NCBI Taxonomy" id="6238"/>
    <lineage>
        <taxon>Eukaryota</taxon>
        <taxon>Metazoa</taxon>
        <taxon>Ecdysozoa</taxon>
        <taxon>Nematoda</taxon>
        <taxon>Chromadorea</taxon>
        <taxon>Rhabditida</taxon>
        <taxon>Rhabditina</taxon>
        <taxon>Rhabditomorpha</taxon>
        <taxon>Rhabditoidea</taxon>
        <taxon>Rhabditidae</taxon>
        <taxon>Peloderinae</taxon>
        <taxon>Caenorhabditis</taxon>
    </lineage>
</organism>
<keyword evidence="4" id="KW-0539">Nucleus</keyword>
<feature type="region of interest" description="Disordered" evidence="6">
    <location>
        <begin position="579"/>
        <end position="621"/>
    </location>
</feature>
<dbReference type="PROSITE" id="PS50102">
    <property type="entry name" value="RRM"/>
    <property type="match status" value="3"/>
</dbReference>
<dbReference type="WormBase" id="CBG20878">
    <property type="protein sequence ID" value="CBP19950"/>
    <property type="gene ID" value="WBGene00039789"/>
    <property type="gene designation" value="Cbr-rbm-28"/>
</dbReference>
<dbReference type="InterPro" id="IPR051945">
    <property type="entry name" value="RRM_MRD1_RNA_proc_ribogen"/>
</dbReference>
<comment type="subcellular location">
    <subcellularLocation>
        <location evidence="1">Nucleus</location>
    </subcellularLocation>
</comment>
<feature type="region of interest" description="Disordered" evidence="6">
    <location>
        <begin position="62"/>
        <end position="86"/>
    </location>
</feature>
<evidence type="ECO:0000259" key="7">
    <source>
        <dbReference type="PROSITE" id="PS50102"/>
    </source>
</evidence>
<feature type="domain" description="RRM" evidence="7">
    <location>
        <begin position="99"/>
        <end position="178"/>
    </location>
</feature>
<dbReference type="FunFam" id="3.30.70.330:FF:000182">
    <property type="entry name" value="RNA-binding motif protein 28"/>
    <property type="match status" value="1"/>
</dbReference>
<dbReference type="CDD" id="cd12416">
    <property type="entry name" value="RRM4_RBM28_like"/>
    <property type="match status" value="1"/>
</dbReference>
<name>A8XYV1_CAEBR</name>
<dbReference type="GO" id="GO:0005730">
    <property type="term" value="C:nucleolus"/>
    <property type="evidence" value="ECO:0000318"/>
    <property type="project" value="GO_Central"/>
</dbReference>
<dbReference type="InterPro" id="IPR012677">
    <property type="entry name" value="Nucleotide-bd_a/b_plait_sf"/>
</dbReference>
<dbReference type="SUPFAM" id="SSF54928">
    <property type="entry name" value="RNA-binding domain, RBD"/>
    <property type="match status" value="2"/>
</dbReference>